<feature type="non-terminal residue" evidence="3">
    <location>
        <position position="1"/>
    </location>
</feature>
<evidence type="ECO:0000313" key="3">
    <source>
        <dbReference type="EMBL" id="KJA19409.1"/>
    </source>
</evidence>
<dbReference type="InterPro" id="IPR027417">
    <property type="entry name" value="P-loop_NTPase"/>
</dbReference>
<dbReference type="PANTHER" id="PTHR10039:SF14">
    <property type="entry name" value="NACHT DOMAIN-CONTAINING PROTEIN"/>
    <property type="match status" value="1"/>
</dbReference>
<dbReference type="STRING" id="945553.A0A0D2NKJ2"/>
<proteinExistence type="predicted"/>
<evidence type="ECO:0000313" key="4">
    <source>
        <dbReference type="Proteomes" id="UP000054270"/>
    </source>
</evidence>
<gene>
    <name evidence="3" type="ORF">HYPSUDRAFT_143853</name>
</gene>
<dbReference type="OMA" id="THEIIMR"/>
<dbReference type="AlphaFoldDB" id="A0A0D2NKJ2"/>
<name>A0A0D2NKJ2_HYPSF</name>
<reference evidence="4" key="1">
    <citation type="submission" date="2014-04" db="EMBL/GenBank/DDBJ databases">
        <title>Evolutionary Origins and Diversification of the Mycorrhizal Mutualists.</title>
        <authorList>
            <consortium name="DOE Joint Genome Institute"/>
            <consortium name="Mycorrhizal Genomics Consortium"/>
            <person name="Kohler A."/>
            <person name="Kuo A."/>
            <person name="Nagy L.G."/>
            <person name="Floudas D."/>
            <person name="Copeland A."/>
            <person name="Barry K.W."/>
            <person name="Cichocki N."/>
            <person name="Veneault-Fourrey C."/>
            <person name="LaButti K."/>
            <person name="Lindquist E.A."/>
            <person name="Lipzen A."/>
            <person name="Lundell T."/>
            <person name="Morin E."/>
            <person name="Murat C."/>
            <person name="Riley R."/>
            <person name="Ohm R."/>
            <person name="Sun H."/>
            <person name="Tunlid A."/>
            <person name="Henrissat B."/>
            <person name="Grigoriev I.V."/>
            <person name="Hibbett D.S."/>
            <person name="Martin F."/>
        </authorList>
    </citation>
    <scope>NUCLEOTIDE SEQUENCE [LARGE SCALE GENOMIC DNA]</scope>
    <source>
        <strain evidence="4">FD-334 SS-4</strain>
    </source>
</reference>
<dbReference type="Proteomes" id="UP000054270">
    <property type="component" value="Unassembled WGS sequence"/>
</dbReference>
<dbReference type="SUPFAM" id="SSF52540">
    <property type="entry name" value="P-loop containing nucleoside triphosphate hydrolases"/>
    <property type="match status" value="1"/>
</dbReference>
<feature type="domain" description="Nephrocystin 3-like N-terminal" evidence="2">
    <location>
        <begin position="28"/>
        <end position="162"/>
    </location>
</feature>
<evidence type="ECO:0000256" key="1">
    <source>
        <dbReference type="ARBA" id="ARBA00022737"/>
    </source>
</evidence>
<dbReference type="EMBL" id="KN817578">
    <property type="protein sequence ID" value="KJA19409.1"/>
    <property type="molecule type" value="Genomic_DNA"/>
</dbReference>
<dbReference type="Gene3D" id="3.40.50.300">
    <property type="entry name" value="P-loop containing nucleotide triphosphate hydrolases"/>
    <property type="match status" value="1"/>
</dbReference>
<keyword evidence="1" id="KW-0677">Repeat</keyword>
<keyword evidence="4" id="KW-1185">Reference proteome</keyword>
<dbReference type="PANTHER" id="PTHR10039">
    <property type="entry name" value="AMELOGENIN"/>
    <property type="match status" value="1"/>
</dbReference>
<dbReference type="Pfam" id="PF24883">
    <property type="entry name" value="NPHP3_N"/>
    <property type="match status" value="1"/>
</dbReference>
<evidence type="ECO:0000259" key="2">
    <source>
        <dbReference type="Pfam" id="PF24883"/>
    </source>
</evidence>
<protein>
    <recommendedName>
        <fullName evidence="2">Nephrocystin 3-like N-terminal domain-containing protein</fullName>
    </recommendedName>
</protein>
<sequence length="172" mass="19529">PKCHPNTRQAVQDDIMDWILPTVMRIQWMLWLNGAAGAGKSAIARSIVTLCLAQKIPIARFFFFRTDSTRNTIESVVATLVHQLIHQIPDLLSIIVPKIESDPLIFTKSLETQLQYLVFEPLRQLHRECPLNSAVVLLFDGVDECTGDQNQTDLVCLIADFLTLWGKFHVFL</sequence>
<dbReference type="InterPro" id="IPR056884">
    <property type="entry name" value="NPHP3-like_N"/>
</dbReference>
<dbReference type="OrthoDB" id="3045137at2759"/>
<accession>A0A0D2NKJ2</accession>
<organism evidence="3 4">
    <name type="scientific">Hypholoma sublateritium (strain FD-334 SS-4)</name>
    <dbReference type="NCBI Taxonomy" id="945553"/>
    <lineage>
        <taxon>Eukaryota</taxon>
        <taxon>Fungi</taxon>
        <taxon>Dikarya</taxon>
        <taxon>Basidiomycota</taxon>
        <taxon>Agaricomycotina</taxon>
        <taxon>Agaricomycetes</taxon>
        <taxon>Agaricomycetidae</taxon>
        <taxon>Agaricales</taxon>
        <taxon>Agaricineae</taxon>
        <taxon>Strophariaceae</taxon>
        <taxon>Hypholoma</taxon>
    </lineage>
</organism>